<dbReference type="eggNOG" id="ENOG5033U3X">
    <property type="taxonomic scope" value="Bacteria"/>
</dbReference>
<dbReference type="EMBL" id="FR872580">
    <property type="protein sequence ID" value="CCB86349.1"/>
    <property type="molecule type" value="Genomic_DNA"/>
</dbReference>
<keyword evidence="2" id="KW-1185">Reference proteome</keyword>
<accession>F8KZK9</accession>
<dbReference type="KEGG" id="puv:PUV_13990"/>
<gene>
    <name evidence="1" type="ordered locus">PUV_13990</name>
</gene>
<dbReference type="AlphaFoldDB" id="F8KZK9"/>
<sequence>MNTIQHTTQFMLDYKHAVTNERVSLGEFMKNEKNYDIAFCRAWEEIEPFHISNQTTPNDLLMTLDKIQKCSISHLDNQKQGRAERNFFGISKGYPTDEEGIKDLIIKIWVDKEPFILQVLAEDNLEEAYILTKDDLKYYNNAGQTINIKPSSNDRTKTVSLMFQKIIPCYRKGDCLGRERLILKNHSAPNERETAALKIFEKFLNMMKIECLSTNEKIETIATTMRDLLQQHIYYDGNARSLYILSNFLLQQYGLEMFYPENMCLFDANSKGKMVSEICIGQNRFANIFGDEKALTENLKKYKQTVLDLQELINTQTLKSQSINTLQSAFDERNFNLLLRLSATISGNTTLLKFLLENAKVLNIDITASGKKSGTALDIAVKGSNQEAITLLQIYW</sequence>
<protein>
    <recommendedName>
        <fullName evidence="3">Fido domain-containing protein</fullName>
    </recommendedName>
</protein>
<dbReference type="OrthoDB" id="9813719at2"/>
<evidence type="ECO:0000313" key="2">
    <source>
        <dbReference type="Proteomes" id="UP000000495"/>
    </source>
</evidence>
<dbReference type="InterPro" id="IPR036597">
    <property type="entry name" value="Fido-like_dom_sf"/>
</dbReference>
<name>F8KZK9_PARAV</name>
<dbReference type="Proteomes" id="UP000000495">
    <property type="component" value="Chromosome"/>
</dbReference>
<dbReference type="Gene3D" id="1.10.3290.10">
    <property type="entry name" value="Fido-like domain"/>
    <property type="match status" value="1"/>
</dbReference>
<evidence type="ECO:0000313" key="1">
    <source>
        <dbReference type="EMBL" id="CCB86349.1"/>
    </source>
</evidence>
<dbReference type="HOGENOM" id="CLU_696073_0_0_0"/>
<organism evidence="1 2">
    <name type="scientific">Parachlamydia acanthamoebae (strain UV7)</name>
    <dbReference type="NCBI Taxonomy" id="765952"/>
    <lineage>
        <taxon>Bacteria</taxon>
        <taxon>Pseudomonadati</taxon>
        <taxon>Chlamydiota</taxon>
        <taxon>Chlamydiia</taxon>
        <taxon>Parachlamydiales</taxon>
        <taxon>Parachlamydiaceae</taxon>
        <taxon>Parachlamydia</taxon>
    </lineage>
</organism>
<reference evidence="1 2" key="2">
    <citation type="journal article" date="2011" name="Mol. Biol. Evol.">
        <title>Unity in variety--the pan-genome of the Chlamydiae.</title>
        <authorList>
            <person name="Collingro A."/>
            <person name="Tischler P."/>
            <person name="Weinmaier T."/>
            <person name="Penz T."/>
            <person name="Heinz E."/>
            <person name="Brunham R.C."/>
            <person name="Read T.D."/>
            <person name="Bavoil P.M."/>
            <person name="Sachse K."/>
            <person name="Kahane S."/>
            <person name="Friedman M.G."/>
            <person name="Rattei T."/>
            <person name="Myers G.S."/>
            <person name="Horn M."/>
        </authorList>
    </citation>
    <scope>NUCLEOTIDE SEQUENCE [LARGE SCALE GENOMIC DNA]</scope>
    <source>
        <strain evidence="2">UV7</strain>
    </source>
</reference>
<reference key="1">
    <citation type="journal article" date="2011" name="Mol. Biol. Evol.">
        <title>Unity in variety -- the pan-genome of the Chlamydiae.</title>
        <authorList>
            <person name="Collingro A."/>
            <person name="Tischler P."/>
            <person name="Weinmaier T."/>
            <person name="Penz T."/>
            <person name="Heinz E."/>
            <person name="Brunham R.C."/>
            <person name="Read T.D."/>
            <person name="Bavoil P.M."/>
            <person name="Sachse K."/>
            <person name="Kahane S."/>
            <person name="Friedman M.G."/>
            <person name="Rattei T."/>
            <person name="Myers G.S.A."/>
            <person name="Horn M."/>
        </authorList>
    </citation>
    <scope>NUCLEOTIDE SEQUENCE</scope>
    <source>
        <strain>UV7</strain>
    </source>
</reference>
<dbReference type="SUPFAM" id="SSF140931">
    <property type="entry name" value="Fic-like"/>
    <property type="match status" value="1"/>
</dbReference>
<proteinExistence type="predicted"/>
<dbReference type="RefSeq" id="WP_013924923.1">
    <property type="nucleotide sequence ID" value="NC_015702.1"/>
</dbReference>
<evidence type="ECO:0008006" key="3">
    <source>
        <dbReference type="Google" id="ProtNLM"/>
    </source>
</evidence>